<keyword evidence="6 13" id="KW-0067">ATP-binding</keyword>
<evidence type="ECO:0000256" key="5">
    <source>
        <dbReference type="ARBA" id="ARBA00022741"/>
    </source>
</evidence>
<evidence type="ECO:0000313" key="13">
    <source>
        <dbReference type="EMBL" id="MFC0242291.1"/>
    </source>
</evidence>
<evidence type="ECO:0000259" key="12">
    <source>
        <dbReference type="PROSITE" id="PS50929"/>
    </source>
</evidence>
<dbReference type="PROSITE" id="PS50929">
    <property type="entry name" value="ABC_TM1F"/>
    <property type="match status" value="1"/>
</dbReference>
<feature type="domain" description="ABC transmembrane type-1" evidence="12">
    <location>
        <begin position="28"/>
        <end position="331"/>
    </location>
</feature>
<dbReference type="GO" id="GO:0005524">
    <property type="term" value="F:ATP binding"/>
    <property type="evidence" value="ECO:0007669"/>
    <property type="project" value="UniProtKB-KW"/>
</dbReference>
<feature type="domain" description="ABC transporter" evidence="11">
    <location>
        <begin position="368"/>
        <end position="580"/>
    </location>
</feature>
<gene>
    <name evidence="13" type="ORF">ACFFJ6_17505</name>
</gene>
<organism evidence="13 14">
    <name type="scientific">Rhodopseudomonas telluris</name>
    <dbReference type="NCBI Taxonomy" id="644215"/>
    <lineage>
        <taxon>Bacteria</taxon>
        <taxon>Pseudomonadati</taxon>
        <taxon>Pseudomonadota</taxon>
        <taxon>Alphaproteobacteria</taxon>
        <taxon>Hyphomicrobiales</taxon>
        <taxon>Nitrobacteraceae</taxon>
        <taxon>Rhodopseudomonas</taxon>
    </lineage>
</organism>
<dbReference type="Gene3D" id="1.20.1560.10">
    <property type="entry name" value="ABC transporter type 1, transmembrane domain"/>
    <property type="match status" value="1"/>
</dbReference>
<dbReference type="Pfam" id="PF00005">
    <property type="entry name" value="ABC_tran"/>
    <property type="match status" value="1"/>
</dbReference>
<keyword evidence="4 10" id="KW-0812">Transmembrane</keyword>
<accession>A0ABV6EVP0</accession>
<feature type="transmembrane region" description="Helical" evidence="10">
    <location>
        <begin position="272"/>
        <end position="296"/>
    </location>
</feature>
<evidence type="ECO:0000256" key="8">
    <source>
        <dbReference type="ARBA" id="ARBA00023136"/>
    </source>
</evidence>
<dbReference type="SUPFAM" id="SSF52540">
    <property type="entry name" value="P-loop containing nucleoside triphosphate hydrolases"/>
    <property type="match status" value="1"/>
</dbReference>
<evidence type="ECO:0000256" key="4">
    <source>
        <dbReference type="ARBA" id="ARBA00022692"/>
    </source>
</evidence>
<evidence type="ECO:0000313" key="14">
    <source>
        <dbReference type="Proteomes" id="UP001589775"/>
    </source>
</evidence>
<evidence type="ECO:0000256" key="10">
    <source>
        <dbReference type="SAM" id="Phobius"/>
    </source>
</evidence>
<comment type="similarity">
    <text evidence="2">Belongs to the ABC transporter superfamily.</text>
</comment>
<dbReference type="Pfam" id="PF06472">
    <property type="entry name" value="ABC_membrane_2"/>
    <property type="match status" value="1"/>
</dbReference>
<dbReference type="PANTHER" id="PTHR11384:SF59">
    <property type="entry name" value="LYSOSOMAL COBALAMIN TRANSPORTER ABCD4"/>
    <property type="match status" value="1"/>
</dbReference>
<protein>
    <submittedName>
        <fullName evidence="13">ABC transporter ATP-binding protein/permease</fullName>
    </submittedName>
</protein>
<dbReference type="InterPro" id="IPR017871">
    <property type="entry name" value="ABC_transporter-like_CS"/>
</dbReference>
<dbReference type="InterPro" id="IPR011527">
    <property type="entry name" value="ABC1_TM_dom"/>
</dbReference>
<comment type="subcellular location">
    <subcellularLocation>
        <location evidence="1">Cell membrane</location>
        <topology evidence="1">Multi-pass membrane protein</topology>
    </subcellularLocation>
</comment>
<dbReference type="SUPFAM" id="SSF90123">
    <property type="entry name" value="ABC transporter transmembrane region"/>
    <property type="match status" value="1"/>
</dbReference>
<keyword evidence="3" id="KW-0813">Transport</keyword>
<keyword evidence="14" id="KW-1185">Reference proteome</keyword>
<keyword evidence="7 10" id="KW-1133">Transmembrane helix</keyword>
<keyword evidence="8 10" id="KW-0472">Membrane</keyword>
<sequence>MTNIRSTLATVWRIAAPYFKSEDKRMGWTLLTAVVVIELAVVGLSVLFNRWNNVFYNALQERNFDVFVYQLSYFCVLAAIWIALKVYQLYLNQWLQIRWRRWMTERYLGDWLHDANHYKMQLLGDAADNPDQRIAEDTQLFVERTLALGVGLLNAVVTLASFVVILWGLSDEAPLHVFGRDIPIPGYLVWGALIYAILGTALTHWIGSPLADLNFRQQRFEADFRFNLVRARENAEQIALLRGEPAERGKLASRFGLVAENFMRIMSRTKKLTAFTASYSQASIIFPYILVAPAYFAGKVQLGGLMQTASAFSSVQDSLSFFITAYRTLAEWQSVVARLDGFEVAIHNANTLRSNPGVARKTTTGNAIDLDDLKLSLPAGQPLIAADDFSISGKERTLIAGPSGSGKSTLFRAIAGIWPFGSGSIAIPADATLMMLPQRPYFPVGELQAAIVYPSEADAFSPAQVSEVLKEVGLPALADRLAEHGHWNRTLSLGEQQRLGIARALLHAPQYLFLDEATASLDEPSEAALYRLLDRKLPDTTIVSIGHRSTLDAFHQRDAVLTRAGEIFTLQDKVQSAAPAGG</sequence>
<dbReference type="InterPro" id="IPR003593">
    <property type="entry name" value="AAA+_ATPase"/>
</dbReference>
<evidence type="ECO:0000256" key="3">
    <source>
        <dbReference type="ARBA" id="ARBA00022448"/>
    </source>
</evidence>
<comment type="caution">
    <text evidence="13">The sequence shown here is derived from an EMBL/GenBank/DDBJ whole genome shotgun (WGS) entry which is preliminary data.</text>
</comment>
<keyword evidence="5" id="KW-0547">Nucleotide-binding</keyword>
<feature type="transmembrane region" description="Helical" evidence="10">
    <location>
        <begin position="68"/>
        <end position="91"/>
    </location>
</feature>
<dbReference type="InterPro" id="IPR050835">
    <property type="entry name" value="ABC_transporter_sub-D"/>
</dbReference>
<name>A0ABV6EVP0_9BRAD</name>
<dbReference type="InterPro" id="IPR003439">
    <property type="entry name" value="ABC_transporter-like_ATP-bd"/>
</dbReference>
<reference evidence="13 14" key="1">
    <citation type="submission" date="2024-09" db="EMBL/GenBank/DDBJ databases">
        <authorList>
            <person name="Sun Q."/>
            <person name="Mori K."/>
        </authorList>
    </citation>
    <scope>NUCLEOTIDE SEQUENCE [LARGE SCALE GENOMIC DNA]</scope>
    <source>
        <strain evidence="13 14">KCTC 23279</strain>
    </source>
</reference>
<dbReference type="InterPro" id="IPR027417">
    <property type="entry name" value="P-loop_NTPase"/>
</dbReference>
<feature type="transmembrane region" description="Helical" evidence="10">
    <location>
        <begin position="28"/>
        <end position="48"/>
    </location>
</feature>
<feature type="transmembrane region" description="Helical" evidence="10">
    <location>
        <begin position="187"/>
        <end position="207"/>
    </location>
</feature>
<evidence type="ECO:0000259" key="11">
    <source>
        <dbReference type="PROSITE" id="PS50893"/>
    </source>
</evidence>
<evidence type="ECO:0000256" key="7">
    <source>
        <dbReference type="ARBA" id="ARBA00022989"/>
    </source>
</evidence>
<dbReference type="Proteomes" id="UP001589775">
    <property type="component" value="Unassembled WGS sequence"/>
</dbReference>
<feature type="transmembrane region" description="Helical" evidence="10">
    <location>
        <begin position="146"/>
        <end position="167"/>
    </location>
</feature>
<dbReference type="SMART" id="SM00382">
    <property type="entry name" value="AAA"/>
    <property type="match status" value="1"/>
</dbReference>
<evidence type="ECO:0000256" key="6">
    <source>
        <dbReference type="ARBA" id="ARBA00022840"/>
    </source>
</evidence>
<dbReference type="PROSITE" id="PS50893">
    <property type="entry name" value="ABC_TRANSPORTER_2"/>
    <property type="match status" value="1"/>
</dbReference>
<evidence type="ECO:0000256" key="1">
    <source>
        <dbReference type="ARBA" id="ARBA00004651"/>
    </source>
</evidence>
<evidence type="ECO:0000256" key="2">
    <source>
        <dbReference type="ARBA" id="ARBA00005417"/>
    </source>
</evidence>
<dbReference type="EMBL" id="JBHLWM010000007">
    <property type="protein sequence ID" value="MFC0242291.1"/>
    <property type="molecule type" value="Genomic_DNA"/>
</dbReference>
<dbReference type="CDD" id="cd03223">
    <property type="entry name" value="ABCD_peroxisomal_ALDP"/>
    <property type="match status" value="1"/>
</dbReference>
<dbReference type="InterPro" id="IPR036640">
    <property type="entry name" value="ABC1_TM_sf"/>
</dbReference>
<dbReference type="RefSeq" id="WP_378390118.1">
    <property type="nucleotide sequence ID" value="NZ_JBHLWM010000007.1"/>
</dbReference>
<dbReference type="PANTHER" id="PTHR11384">
    <property type="entry name" value="ATP-BINDING CASSETTE, SUB-FAMILY D MEMBER"/>
    <property type="match status" value="1"/>
</dbReference>
<proteinExistence type="inferred from homology"/>
<evidence type="ECO:0000256" key="9">
    <source>
        <dbReference type="ARBA" id="ARBA00024722"/>
    </source>
</evidence>
<dbReference type="Gene3D" id="3.40.50.300">
    <property type="entry name" value="P-loop containing nucleotide triphosphate hydrolases"/>
    <property type="match status" value="1"/>
</dbReference>
<dbReference type="PROSITE" id="PS00211">
    <property type="entry name" value="ABC_TRANSPORTER_1"/>
    <property type="match status" value="1"/>
</dbReference>
<comment type="function">
    <text evidence="9">Involved in beta-(1--&gt;2)glucan export. Transmembrane domains (TMD) form a pore in the inner membrane and the ATP-binding domain (NBD) is responsible for energy generation.</text>
</comment>